<dbReference type="EMBL" id="JAOL01000151">
    <property type="protein sequence ID" value="EUA88005.1"/>
    <property type="molecule type" value="Genomic_DNA"/>
</dbReference>
<dbReference type="InterPro" id="IPR029058">
    <property type="entry name" value="AB_hydrolase_fold"/>
</dbReference>
<organism evidence="2 3">
    <name type="scientific">Mycobacterium ulcerans str. Harvey</name>
    <dbReference type="NCBI Taxonomy" id="1299332"/>
    <lineage>
        <taxon>Bacteria</taxon>
        <taxon>Bacillati</taxon>
        <taxon>Actinomycetota</taxon>
        <taxon>Actinomycetes</taxon>
        <taxon>Mycobacteriales</taxon>
        <taxon>Mycobacteriaceae</taxon>
        <taxon>Mycobacterium</taxon>
        <taxon>Mycobacterium ulcerans group</taxon>
    </lineage>
</organism>
<protein>
    <recommendedName>
        <fullName evidence="4">Alpha/beta hydrolase family protein</fullName>
    </recommendedName>
</protein>
<keyword evidence="3" id="KW-1185">Reference proteome</keyword>
<evidence type="ECO:0000256" key="1">
    <source>
        <dbReference type="SAM" id="MobiDB-lite"/>
    </source>
</evidence>
<evidence type="ECO:0008006" key="4">
    <source>
        <dbReference type="Google" id="ProtNLM"/>
    </source>
</evidence>
<dbReference type="Proteomes" id="UP000020681">
    <property type="component" value="Unassembled WGS sequence"/>
</dbReference>
<evidence type="ECO:0000313" key="3">
    <source>
        <dbReference type="Proteomes" id="UP000020681"/>
    </source>
</evidence>
<gene>
    <name evidence="2" type="ORF">I551_5605</name>
</gene>
<reference evidence="2 3" key="1">
    <citation type="submission" date="2014-01" db="EMBL/GenBank/DDBJ databases">
        <authorList>
            <person name="Dobos K."/>
            <person name="Lenaerts A."/>
            <person name="Ordway D."/>
            <person name="DeGroote M.A."/>
            <person name="Parker T."/>
            <person name="Sizemore C."/>
            <person name="Tallon L.J."/>
            <person name="Sadzewicz L.K."/>
            <person name="Sengamalay N."/>
            <person name="Fraser C.M."/>
            <person name="Hine E."/>
            <person name="Shefchek K.A."/>
            <person name="Das S.P."/>
            <person name="Tettelin H."/>
        </authorList>
    </citation>
    <scope>NUCLEOTIDE SEQUENCE [LARGE SCALE GENOMIC DNA]</scope>
    <source>
        <strain evidence="2 3">Harvey</strain>
    </source>
</reference>
<sequence>MINRESTDEIGSDSSSPTVLDVQGPVSNRRCHSSPRAFWLLERFAPHWGRGGRPSCGAPAVLESSLRMPPAFPRPATGSALERASHRREAWGEGNRSISCTAGGRRPHLGMFIKPLVKSGHRVIAFDLPSHNESDPGALAPGRTTAIECAEAVAAIIREHGRPRCRRPLARANATVFAAAWGTTVGRLVFPAPMGEFPIYLDLFAARHGFGRRIRAGLQRRLERRIGMPLEDTNMVRWPLGPTIRRCCSSTTPMTPRLHMRRAKRLLRPARRAFDDDTGLGRLAHFRILRHSPRFVRASNSSVPHRFKHAGDPARSGLSLVVGAALSGCVNAVLMHSRRTRSGSWSRSAVTQRDVVCSAGPSSG</sequence>
<evidence type="ECO:0000313" key="2">
    <source>
        <dbReference type="EMBL" id="EUA88005.1"/>
    </source>
</evidence>
<accession>A0ABN0QTK5</accession>
<dbReference type="Gene3D" id="3.40.50.1820">
    <property type="entry name" value="alpha/beta hydrolase"/>
    <property type="match status" value="1"/>
</dbReference>
<dbReference type="SUPFAM" id="SSF53474">
    <property type="entry name" value="alpha/beta-Hydrolases"/>
    <property type="match status" value="1"/>
</dbReference>
<proteinExistence type="predicted"/>
<feature type="region of interest" description="Disordered" evidence="1">
    <location>
        <begin position="1"/>
        <end position="31"/>
    </location>
</feature>
<name>A0ABN0QTK5_MYCUL</name>
<comment type="caution">
    <text evidence="2">The sequence shown here is derived from an EMBL/GenBank/DDBJ whole genome shotgun (WGS) entry which is preliminary data.</text>
</comment>
<feature type="region of interest" description="Disordered" evidence="1">
    <location>
        <begin position="73"/>
        <end position="99"/>
    </location>
</feature>